<proteinExistence type="predicted"/>
<accession>A0ABD0JSJ8</accession>
<feature type="non-terminal residue" evidence="1">
    <location>
        <position position="1"/>
    </location>
</feature>
<dbReference type="EMBL" id="JACVVK020000340">
    <property type="protein sequence ID" value="KAK7477828.1"/>
    <property type="molecule type" value="Genomic_DNA"/>
</dbReference>
<comment type="caution">
    <text evidence="1">The sequence shown here is derived from an EMBL/GenBank/DDBJ whole genome shotgun (WGS) entry which is preliminary data.</text>
</comment>
<dbReference type="Proteomes" id="UP001519460">
    <property type="component" value="Unassembled WGS sequence"/>
</dbReference>
<evidence type="ECO:0000313" key="1">
    <source>
        <dbReference type="EMBL" id="KAK7477828.1"/>
    </source>
</evidence>
<gene>
    <name evidence="1" type="ORF">BaRGS_00030906</name>
</gene>
<evidence type="ECO:0000313" key="2">
    <source>
        <dbReference type="Proteomes" id="UP001519460"/>
    </source>
</evidence>
<protein>
    <submittedName>
        <fullName evidence="1">Uncharacterized protein</fullName>
    </submittedName>
</protein>
<keyword evidence="2" id="KW-1185">Reference proteome</keyword>
<sequence>CFVAVTAEAGRLGRDGVVVAGVFRNGTSSRFGQGSRKSETLNTSCARGISLCRGSRR</sequence>
<organism evidence="1 2">
    <name type="scientific">Batillaria attramentaria</name>
    <dbReference type="NCBI Taxonomy" id="370345"/>
    <lineage>
        <taxon>Eukaryota</taxon>
        <taxon>Metazoa</taxon>
        <taxon>Spiralia</taxon>
        <taxon>Lophotrochozoa</taxon>
        <taxon>Mollusca</taxon>
        <taxon>Gastropoda</taxon>
        <taxon>Caenogastropoda</taxon>
        <taxon>Sorbeoconcha</taxon>
        <taxon>Cerithioidea</taxon>
        <taxon>Batillariidae</taxon>
        <taxon>Batillaria</taxon>
    </lineage>
</organism>
<dbReference type="AlphaFoldDB" id="A0ABD0JSJ8"/>
<name>A0ABD0JSJ8_9CAEN</name>
<reference evidence="1 2" key="1">
    <citation type="journal article" date="2023" name="Sci. Data">
        <title>Genome assembly of the Korean intertidal mud-creeper Batillaria attramentaria.</title>
        <authorList>
            <person name="Patra A.K."/>
            <person name="Ho P.T."/>
            <person name="Jun S."/>
            <person name="Lee S.J."/>
            <person name="Kim Y."/>
            <person name="Won Y.J."/>
        </authorList>
    </citation>
    <scope>NUCLEOTIDE SEQUENCE [LARGE SCALE GENOMIC DNA]</scope>
    <source>
        <strain evidence="1">Wonlab-2016</strain>
    </source>
</reference>